<gene>
    <name evidence="2" type="ORF">FRX31_012183</name>
</gene>
<dbReference type="InterPro" id="IPR056789">
    <property type="entry name" value="LRR_R13L1-DRL21"/>
</dbReference>
<dbReference type="AlphaFoldDB" id="A0A7J6WNQ5"/>
<dbReference type="Pfam" id="PF25019">
    <property type="entry name" value="LRR_R13L1-DRL21"/>
    <property type="match status" value="1"/>
</dbReference>
<dbReference type="SUPFAM" id="SSF52058">
    <property type="entry name" value="L domain-like"/>
    <property type="match status" value="1"/>
</dbReference>
<evidence type="ECO:0000313" key="2">
    <source>
        <dbReference type="EMBL" id="KAF5198230.1"/>
    </source>
</evidence>
<keyword evidence="3" id="KW-1185">Reference proteome</keyword>
<sequence length="131" mass="15129">MEGVLKGLQPHNNLIQLHILRYPGKTISLEIIPGLRSLDLCDCPNLKALPTLSELQFLESIHINGVKEMKHEDSNQVWNQKLLLCSSFKCFISRTADIQIFFQPERAKLHKLKSKCDMLHMSFNFRPETRA</sequence>
<comment type="caution">
    <text evidence="2">The sequence shown here is derived from an EMBL/GenBank/DDBJ whole genome shotgun (WGS) entry which is preliminary data.</text>
</comment>
<dbReference type="Gene3D" id="3.80.10.10">
    <property type="entry name" value="Ribonuclease Inhibitor"/>
    <property type="match status" value="1"/>
</dbReference>
<evidence type="ECO:0000313" key="3">
    <source>
        <dbReference type="Proteomes" id="UP000554482"/>
    </source>
</evidence>
<dbReference type="OrthoDB" id="1272397at2759"/>
<name>A0A7J6WNQ5_THATH</name>
<dbReference type="EMBL" id="JABWDY010013539">
    <property type="protein sequence ID" value="KAF5198230.1"/>
    <property type="molecule type" value="Genomic_DNA"/>
</dbReference>
<accession>A0A7J6WNQ5</accession>
<feature type="domain" description="R13L1/DRL21-like LRR repeat region" evidence="1">
    <location>
        <begin position="2"/>
        <end position="65"/>
    </location>
</feature>
<proteinExistence type="predicted"/>
<evidence type="ECO:0000259" key="1">
    <source>
        <dbReference type="Pfam" id="PF25019"/>
    </source>
</evidence>
<protein>
    <recommendedName>
        <fullName evidence="1">R13L1/DRL21-like LRR repeat region domain-containing protein</fullName>
    </recommendedName>
</protein>
<dbReference type="Proteomes" id="UP000554482">
    <property type="component" value="Unassembled WGS sequence"/>
</dbReference>
<dbReference type="InterPro" id="IPR032675">
    <property type="entry name" value="LRR_dom_sf"/>
</dbReference>
<organism evidence="2 3">
    <name type="scientific">Thalictrum thalictroides</name>
    <name type="common">Rue-anemone</name>
    <name type="synonym">Anemone thalictroides</name>
    <dbReference type="NCBI Taxonomy" id="46969"/>
    <lineage>
        <taxon>Eukaryota</taxon>
        <taxon>Viridiplantae</taxon>
        <taxon>Streptophyta</taxon>
        <taxon>Embryophyta</taxon>
        <taxon>Tracheophyta</taxon>
        <taxon>Spermatophyta</taxon>
        <taxon>Magnoliopsida</taxon>
        <taxon>Ranunculales</taxon>
        <taxon>Ranunculaceae</taxon>
        <taxon>Thalictroideae</taxon>
        <taxon>Thalictrum</taxon>
    </lineage>
</organism>
<reference evidence="2 3" key="1">
    <citation type="submission" date="2020-06" db="EMBL/GenBank/DDBJ databases">
        <title>Transcriptomic and genomic resources for Thalictrum thalictroides and T. hernandezii: Facilitating candidate gene discovery in an emerging model plant lineage.</title>
        <authorList>
            <person name="Arias T."/>
            <person name="Riano-Pachon D.M."/>
            <person name="Di Stilio V.S."/>
        </authorList>
    </citation>
    <scope>NUCLEOTIDE SEQUENCE [LARGE SCALE GENOMIC DNA]</scope>
    <source>
        <strain evidence="3">cv. WT478/WT964</strain>
        <tissue evidence="2">Leaves</tissue>
    </source>
</reference>